<proteinExistence type="inferred from homology"/>
<dbReference type="SUPFAM" id="SSF53335">
    <property type="entry name" value="S-adenosyl-L-methionine-dependent methyltransferases"/>
    <property type="match status" value="1"/>
</dbReference>
<dbReference type="AlphaFoldDB" id="W0P441"/>
<keyword evidence="3" id="KW-0698">rRNA processing</keyword>
<dbReference type="InterPro" id="IPR007536">
    <property type="entry name" value="16SrRNA_methylTrfase_J"/>
</dbReference>
<dbReference type="HOGENOM" id="CLU_076324_0_0_6"/>
<dbReference type="InterPro" id="IPR029063">
    <property type="entry name" value="SAM-dependent_MTases_sf"/>
</dbReference>
<dbReference type="EC" id="2.1.1.242" evidence="3"/>
<dbReference type="CDD" id="cd02440">
    <property type="entry name" value="AdoMet_MTases"/>
    <property type="match status" value="1"/>
</dbReference>
<gene>
    <name evidence="4" type="primary">yhiq</name>
    <name evidence="3" type="synonym">rsmJ</name>
    <name evidence="4" type="ORF">BUMPUSDA_CDS00019</name>
</gene>
<evidence type="ECO:0000313" key="5">
    <source>
        <dbReference type="Proteomes" id="UP000019087"/>
    </source>
</evidence>
<evidence type="ECO:0000256" key="2">
    <source>
        <dbReference type="ARBA" id="ARBA00022691"/>
    </source>
</evidence>
<keyword evidence="3" id="KW-0808">Transferase</keyword>
<protein>
    <recommendedName>
        <fullName evidence="3">Ribosomal RNA small subunit methyltransferase J</fullName>
        <ecNumber evidence="3">2.1.1.242</ecNumber>
    </recommendedName>
    <alternativeName>
        <fullName evidence="3">16S rRNA m2G1516 methyltransferase</fullName>
    </alternativeName>
    <alternativeName>
        <fullName evidence="3">rRNA (guanine-N(2)-)-methyltransferase</fullName>
    </alternativeName>
</protein>
<comment type="caution">
    <text evidence="3">Lacks conserved residue(s) required for the propagation of feature annotation.</text>
</comment>
<dbReference type="PANTHER" id="PTHR36112:SF1">
    <property type="entry name" value="RIBOSOMAL RNA SMALL SUBUNIT METHYLTRANSFERASE J"/>
    <property type="match status" value="1"/>
</dbReference>
<dbReference type="EMBL" id="CP002697">
    <property type="protein sequence ID" value="AHG59823.1"/>
    <property type="molecule type" value="Genomic_DNA"/>
</dbReference>
<organism evidence="4 5">
    <name type="scientific">Buchnera aphidicola str. USDA</name>
    <name type="common">Myzus persicae</name>
    <dbReference type="NCBI Taxonomy" id="1009856"/>
    <lineage>
        <taxon>Bacteria</taxon>
        <taxon>Pseudomonadati</taxon>
        <taxon>Pseudomonadota</taxon>
        <taxon>Gammaproteobacteria</taxon>
        <taxon>Enterobacterales</taxon>
        <taxon>Erwiniaceae</taxon>
        <taxon>Buchnera</taxon>
    </lineage>
</organism>
<dbReference type="PANTHER" id="PTHR36112">
    <property type="entry name" value="RIBOSOMAL RNA SMALL SUBUNIT METHYLTRANSFERASE J"/>
    <property type="match status" value="1"/>
</dbReference>
<dbReference type="PATRIC" id="fig|1009856.3.peg.573"/>
<evidence type="ECO:0000313" key="4">
    <source>
        <dbReference type="EMBL" id="AHG59823.1"/>
    </source>
</evidence>
<name>W0P441_BUCMP</name>
<reference evidence="4 5" key="1">
    <citation type="journal article" date="2013" name="BMC Genomics">
        <title>Comparative analysis of genome sequences from four strains of the Buchnera aphidicola Mp endosymbion of the green peach aphid, Myzus persicae.</title>
        <authorList>
            <person name="Jiang Z."/>
            <person name="Jones D.H."/>
            <person name="Khuri S."/>
            <person name="Tsinoremas N.F."/>
            <person name="Wyss T."/>
            <person name="Jander G."/>
            <person name="Wilson A.C."/>
        </authorList>
    </citation>
    <scope>NUCLEOTIDE SEQUENCE [LARGE SCALE GENOMIC DNA]</scope>
    <source>
        <strain evidence="5">str. USDA (Myzus persicae)</strain>
    </source>
</reference>
<dbReference type="GO" id="GO:0005737">
    <property type="term" value="C:cytoplasm"/>
    <property type="evidence" value="ECO:0007669"/>
    <property type="project" value="UniProtKB-SubCell"/>
</dbReference>
<evidence type="ECO:0000256" key="3">
    <source>
        <dbReference type="HAMAP-Rule" id="MF_01523"/>
    </source>
</evidence>
<feature type="binding site" evidence="3">
    <location>
        <begin position="115"/>
        <end position="116"/>
    </location>
    <ligand>
        <name>S-adenosyl-L-methionine</name>
        <dbReference type="ChEBI" id="CHEBI:59789"/>
    </ligand>
</feature>
<comment type="subcellular location">
    <subcellularLocation>
        <location evidence="3">Cytoplasm</location>
    </subcellularLocation>
</comment>
<evidence type="ECO:0000256" key="1">
    <source>
        <dbReference type="ARBA" id="ARBA00022603"/>
    </source>
</evidence>
<comment type="function">
    <text evidence="3">Specifically methylates the guanosine in position 1516 of 16S rRNA.</text>
</comment>
<comment type="catalytic activity">
    <reaction evidence="3">
        <text>guanosine(1516) in 16S rRNA + S-adenosyl-L-methionine = N(2)-methylguanosine(1516) in 16S rRNA + S-adenosyl-L-homocysteine + H(+)</text>
        <dbReference type="Rhea" id="RHEA:43220"/>
        <dbReference type="Rhea" id="RHEA-COMP:10412"/>
        <dbReference type="Rhea" id="RHEA-COMP:10413"/>
        <dbReference type="ChEBI" id="CHEBI:15378"/>
        <dbReference type="ChEBI" id="CHEBI:57856"/>
        <dbReference type="ChEBI" id="CHEBI:59789"/>
        <dbReference type="ChEBI" id="CHEBI:74269"/>
        <dbReference type="ChEBI" id="CHEBI:74481"/>
        <dbReference type="EC" id="2.1.1.242"/>
    </reaction>
</comment>
<keyword evidence="1 3" id="KW-0489">Methyltransferase</keyword>
<dbReference type="Proteomes" id="UP000019087">
    <property type="component" value="Chromosome"/>
</dbReference>
<sequence length="246" mass="28825">MKIYLVFQSYNERIDNLIHSLNLEHDETCPVGLIINQDSLELYNRENPYKKSIKVDFTSKKNNYRCYNFNKKNEILYKAIGIKKSYFPTVLDATAGLGNDAFIISFLGCKVIMIERHPIVAALLQDGLERGYKDKKIGYWLKERLHLILDDSIHLLKTAIFRPDVVYLDPMYPVNKKKALPKKEMQIFRKLIGRDNDSKKLLKIAQKIARKRVVVKRPCYAKSLSEEKVNFVILGKKHRFDIYNPR</sequence>
<comment type="similarity">
    <text evidence="3">Belongs to the methyltransferase superfamily. RsmJ family.</text>
</comment>
<dbReference type="RefSeq" id="WP_025369200.1">
    <property type="nucleotide sequence ID" value="NZ_CP002697.1"/>
</dbReference>
<dbReference type="HAMAP" id="MF_01523">
    <property type="entry name" value="16SrRNA_methyltr_J"/>
    <property type="match status" value="1"/>
</dbReference>
<dbReference type="GO" id="GO:0008990">
    <property type="term" value="F:rRNA (guanine-N2-)-methyltransferase activity"/>
    <property type="evidence" value="ECO:0007669"/>
    <property type="project" value="UniProtKB-UniRule"/>
</dbReference>
<keyword evidence="3" id="KW-0963">Cytoplasm</keyword>
<feature type="binding site" evidence="3">
    <location>
        <position position="169"/>
    </location>
    <ligand>
        <name>S-adenosyl-L-methionine</name>
        <dbReference type="ChEBI" id="CHEBI:59789"/>
    </ligand>
</feature>
<accession>W0P441</accession>
<dbReference type="Gene3D" id="3.40.50.150">
    <property type="entry name" value="Vaccinia Virus protein VP39"/>
    <property type="match status" value="1"/>
</dbReference>
<dbReference type="KEGG" id="bapu:BUMPUSDA_CDS00019"/>
<keyword evidence="2 3" id="KW-0949">S-adenosyl-L-methionine</keyword>
<dbReference type="Pfam" id="PF04445">
    <property type="entry name" value="SAM_MT"/>
    <property type="match status" value="1"/>
</dbReference>